<keyword evidence="10 14" id="KW-1133">Transmembrane helix</keyword>
<dbReference type="InterPro" id="IPR011992">
    <property type="entry name" value="EF-hand-dom_pair"/>
</dbReference>
<keyword evidence="12" id="KW-0342">GTP-binding</keyword>
<keyword evidence="7" id="KW-1000">Mitochondrion outer membrane</keyword>
<evidence type="ECO:0000259" key="15">
    <source>
        <dbReference type="PROSITE" id="PS50222"/>
    </source>
</evidence>
<dbReference type="PROSITE" id="PS50222">
    <property type="entry name" value="EF_HAND_2"/>
    <property type="match status" value="2"/>
</dbReference>
<dbReference type="CDD" id="cd00051">
    <property type="entry name" value="EFh"/>
    <property type="match status" value="1"/>
</dbReference>
<dbReference type="InterPro" id="IPR013567">
    <property type="entry name" value="EF_hand_assoc_2"/>
</dbReference>
<evidence type="ECO:0000256" key="9">
    <source>
        <dbReference type="ARBA" id="ARBA00022837"/>
    </source>
</evidence>
<comment type="similarity">
    <text evidence="2">Belongs to the mitochondrial Rho GTPase family.</text>
</comment>
<evidence type="ECO:0000313" key="17">
    <source>
        <dbReference type="Proteomes" id="UP001209570"/>
    </source>
</evidence>
<dbReference type="EMBL" id="JAKCXM010000590">
    <property type="protein sequence ID" value="KAJ0392688.1"/>
    <property type="molecule type" value="Genomic_DNA"/>
</dbReference>
<evidence type="ECO:0000256" key="5">
    <source>
        <dbReference type="ARBA" id="ARBA00022737"/>
    </source>
</evidence>
<dbReference type="SUPFAM" id="SSF47473">
    <property type="entry name" value="EF-hand"/>
    <property type="match status" value="1"/>
</dbReference>
<keyword evidence="17" id="KW-1185">Reference proteome</keyword>
<dbReference type="Gene3D" id="1.10.238.10">
    <property type="entry name" value="EF-hand"/>
    <property type="match status" value="2"/>
</dbReference>
<evidence type="ECO:0000256" key="1">
    <source>
        <dbReference type="ARBA" id="ARBA00004200"/>
    </source>
</evidence>
<keyword evidence="11" id="KW-0496">Mitochondrion</keyword>
<keyword evidence="9" id="KW-0106">Calcium</keyword>
<dbReference type="InterPro" id="IPR018247">
    <property type="entry name" value="EF_Hand_1_Ca_BS"/>
</dbReference>
<keyword evidence="4" id="KW-0479">Metal-binding</keyword>
<keyword evidence="6" id="KW-0547">Nucleotide-binding</keyword>
<comment type="subcellular location">
    <subcellularLocation>
        <location evidence="1">Mitochondrion outer membrane</location>
        <topology evidence="1">Single-pass type IV membrane protein</topology>
    </subcellularLocation>
</comment>
<evidence type="ECO:0000256" key="7">
    <source>
        <dbReference type="ARBA" id="ARBA00022787"/>
    </source>
</evidence>
<dbReference type="Pfam" id="PF08356">
    <property type="entry name" value="EF_assoc_2"/>
    <property type="match status" value="1"/>
</dbReference>
<dbReference type="PANTHER" id="PTHR46819">
    <property type="entry name" value="EF-HAND CALCIUM-BINDING DOMAIN-CONTAINING PROTEIN 7"/>
    <property type="match status" value="1"/>
</dbReference>
<dbReference type="SMART" id="SM00054">
    <property type="entry name" value="EFh"/>
    <property type="match status" value="2"/>
</dbReference>
<evidence type="ECO:0000256" key="11">
    <source>
        <dbReference type="ARBA" id="ARBA00023128"/>
    </source>
</evidence>
<accession>A0AAD5Q5X8</accession>
<evidence type="ECO:0000256" key="4">
    <source>
        <dbReference type="ARBA" id="ARBA00022723"/>
    </source>
</evidence>
<keyword evidence="8" id="KW-0378">Hydrolase</keyword>
<dbReference type="InterPro" id="IPR027417">
    <property type="entry name" value="P-loop_NTPase"/>
</dbReference>
<gene>
    <name evidence="16" type="ORF">P43SY_003152</name>
</gene>
<dbReference type="PROSITE" id="PS00018">
    <property type="entry name" value="EF_HAND_1"/>
    <property type="match status" value="2"/>
</dbReference>
<dbReference type="GO" id="GO:0005509">
    <property type="term" value="F:calcium ion binding"/>
    <property type="evidence" value="ECO:0007669"/>
    <property type="project" value="InterPro"/>
</dbReference>
<keyword evidence="13 14" id="KW-0472">Membrane</keyword>
<dbReference type="FunFam" id="1.10.238.10:FF:000011">
    <property type="entry name" value="Mitochondrial Rho GTPase"/>
    <property type="match status" value="1"/>
</dbReference>
<dbReference type="PANTHER" id="PTHR46819:SF1">
    <property type="entry name" value="EF-HAND CALCIUM-BINDING DOMAIN-CONTAINING PROTEIN 7"/>
    <property type="match status" value="1"/>
</dbReference>
<dbReference type="InterPro" id="IPR002048">
    <property type="entry name" value="EF_hand_dom"/>
</dbReference>
<evidence type="ECO:0000256" key="3">
    <source>
        <dbReference type="ARBA" id="ARBA00022692"/>
    </source>
</evidence>
<dbReference type="InterPro" id="IPR052266">
    <property type="entry name" value="Miro-EF-hand_domain"/>
</dbReference>
<evidence type="ECO:0000256" key="12">
    <source>
        <dbReference type="ARBA" id="ARBA00023134"/>
    </source>
</evidence>
<keyword evidence="3 14" id="KW-0812">Transmembrane</keyword>
<evidence type="ECO:0000313" key="16">
    <source>
        <dbReference type="EMBL" id="KAJ0392688.1"/>
    </source>
</evidence>
<comment type="caution">
    <text evidence="16">The sequence shown here is derived from an EMBL/GenBank/DDBJ whole genome shotgun (WGS) entry which is preliminary data.</text>
</comment>
<dbReference type="GO" id="GO:0005741">
    <property type="term" value="C:mitochondrial outer membrane"/>
    <property type="evidence" value="ECO:0007669"/>
    <property type="project" value="UniProtKB-SubCell"/>
</dbReference>
<evidence type="ECO:0000256" key="8">
    <source>
        <dbReference type="ARBA" id="ARBA00022801"/>
    </source>
</evidence>
<name>A0AAD5Q5X8_PYTIN</name>
<organism evidence="16 17">
    <name type="scientific">Pythium insidiosum</name>
    <name type="common">Pythiosis disease agent</name>
    <dbReference type="NCBI Taxonomy" id="114742"/>
    <lineage>
        <taxon>Eukaryota</taxon>
        <taxon>Sar</taxon>
        <taxon>Stramenopiles</taxon>
        <taxon>Oomycota</taxon>
        <taxon>Peronosporomycetes</taxon>
        <taxon>Pythiales</taxon>
        <taxon>Pythiaceae</taxon>
        <taxon>Pythium</taxon>
    </lineage>
</organism>
<dbReference type="AlphaFoldDB" id="A0AAD5Q5X8"/>
<dbReference type="GO" id="GO:0016787">
    <property type="term" value="F:hydrolase activity"/>
    <property type="evidence" value="ECO:0007669"/>
    <property type="project" value="UniProtKB-KW"/>
</dbReference>
<evidence type="ECO:0000256" key="14">
    <source>
        <dbReference type="SAM" id="Phobius"/>
    </source>
</evidence>
<feature type="domain" description="EF-hand" evidence="15">
    <location>
        <begin position="314"/>
        <end position="349"/>
    </location>
</feature>
<dbReference type="Pfam" id="PF13202">
    <property type="entry name" value="EF-hand_5"/>
    <property type="match status" value="2"/>
</dbReference>
<feature type="domain" description="EF-hand" evidence="15">
    <location>
        <begin position="191"/>
        <end position="226"/>
    </location>
</feature>
<sequence length="623" mass="68773">MVDPSTSLAAAAPPVDRRDSRIDAAGEGHLGVASSVGGVREKLPLKPQVVRIEVLGDEKVGKTSLICSLVSRHFSERVPAVLLNVQIPAEENNENRLRRWLDLIARHKEVPVVLVGNKDDIKTVVTSAADGGAHATQIRQLTNAYQFAVDGGDCSARNFSQVARAFYFAQKAVLYPVEPLYNGKKRALEPNCIKAIKRTFRLFDRDRDGVLSRDELNDYQHDCFGMRLLAQEMDTMMEFLQTTIPDGVKEDGSGVRFDGFAFLWQLFIDRKRPESCWQVLRCLGYNNDLVLEIPPERIALLPHDEDQSAQLTPHAIEFLDALLRQFDADKDGSLTNEEIDDIFSICDDMVAPWKTCSAISSPVLFESAEVAEKMVLPRSSWLALWSFVAQENPVKLLETLFYLGYNDRAYPALEFTNHLKSRFAKALVEPKPAASAKPSPSTGKTIDDAGIIRAVNVVPHRDSPAYLLLTEPVVDGELEKSADVLCFLFDPQDAESLAHVEQLDTAMPESIPRVFVGLTPHDSPLAAADWEVARQVKAGAHIVEDSKAMAEAFSRLVRTAIRPPNARAGSSGGVHWLATTAALTVAIAISTSVVVMMPKKHQELLSQTLATLKEQAGRWFAKT</sequence>
<keyword evidence="5" id="KW-0677">Repeat</keyword>
<reference evidence="16" key="1">
    <citation type="submission" date="2021-12" db="EMBL/GenBank/DDBJ databases">
        <title>Prjna785345.</title>
        <authorList>
            <person name="Rujirawat T."/>
            <person name="Krajaejun T."/>
        </authorList>
    </citation>
    <scope>NUCLEOTIDE SEQUENCE</scope>
    <source>
        <strain evidence="16">Pi057C3</strain>
    </source>
</reference>
<evidence type="ECO:0000256" key="13">
    <source>
        <dbReference type="ARBA" id="ARBA00023136"/>
    </source>
</evidence>
<evidence type="ECO:0000256" key="2">
    <source>
        <dbReference type="ARBA" id="ARBA00007981"/>
    </source>
</evidence>
<evidence type="ECO:0000256" key="6">
    <source>
        <dbReference type="ARBA" id="ARBA00022741"/>
    </source>
</evidence>
<feature type="transmembrane region" description="Helical" evidence="14">
    <location>
        <begin position="574"/>
        <end position="597"/>
    </location>
</feature>
<proteinExistence type="inferred from homology"/>
<dbReference type="GO" id="GO:0005525">
    <property type="term" value="F:GTP binding"/>
    <property type="evidence" value="ECO:0007669"/>
    <property type="project" value="UniProtKB-KW"/>
</dbReference>
<dbReference type="SUPFAM" id="SSF52540">
    <property type="entry name" value="P-loop containing nucleoside triphosphate hydrolases"/>
    <property type="match status" value="1"/>
</dbReference>
<evidence type="ECO:0000256" key="10">
    <source>
        <dbReference type="ARBA" id="ARBA00022989"/>
    </source>
</evidence>
<dbReference type="Proteomes" id="UP001209570">
    <property type="component" value="Unassembled WGS sequence"/>
</dbReference>
<protein>
    <recommendedName>
        <fullName evidence="15">EF-hand domain-containing protein</fullName>
    </recommendedName>
</protein>